<accession>A0A0E0P1L7</accession>
<proteinExistence type="predicted"/>
<dbReference type="HOGENOM" id="CLU_1430173_0_0_1"/>
<dbReference type="Proteomes" id="UP000008022">
    <property type="component" value="Unassembled WGS sequence"/>
</dbReference>
<organism evidence="2 3">
    <name type="scientific">Oryza rufipogon</name>
    <name type="common">Brownbeard rice</name>
    <name type="synonym">Asian wild rice</name>
    <dbReference type="NCBI Taxonomy" id="4529"/>
    <lineage>
        <taxon>Eukaryota</taxon>
        <taxon>Viridiplantae</taxon>
        <taxon>Streptophyta</taxon>
        <taxon>Embryophyta</taxon>
        <taxon>Tracheophyta</taxon>
        <taxon>Spermatophyta</taxon>
        <taxon>Magnoliopsida</taxon>
        <taxon>Liliopsida</taxon>
        <taxon>Poales</taxon>
        <taxon>Poaceae</taxon>
        <taxon>BOP clade</taxon>
        <taxon>Oryzoideae</taxon>
        <taxon>Oryzeae</taxon>
        <taxon>Oryzinae</taxon>
        <taxon>Oryza</taxon>
    </lineage>
</organism>
<feature type="region of interest" description="Disordered" evidence="1">
    <location>
        <begin position="130"/>
        <end position="155"/>
    </location>
</feature>
<dbReference type="OMA" id="WRWPITG"/>
<dbReference type="AlphaFoldDB" id="A0A0E0P1L7"/>
<sequence length="203" mass="22335">MCGMISSTTCLNSWASTDMSVSGSVSGRVALVWAMVSMSTLRETSNSLRFSWMRAAPAGDAAAARYILRTMARTSPAMSPDMRPTRCAESSCTATIRRRLRHAAPLNETSSCDSNLGRFAKVTSCSVKHSLAHPGDDTTTARRDPRRSENTGPYRSARRDMVACIGFLTRWRWPMIGTAGRPGGSRIPLFLPLLVPPPRRRRR</sequence>
<evidence type="ECO:0000256" key="1">
    <source>
        <dbReference type="SAM" id="MobiDB-lite"/>
    </source>
</evidence>
<protein>
    <submittedName>
        <fullName evidence="2">Uncharacterized protein</fullName>
    </submittedName>
</protein>
<dbReference type="EnsemblPlants" id="ORUFI03G36390.2">
    <property type="protein sequence ID" value="ORUFI03G36390.2"/>
    <property type="gene ID" value="ORUFI03G36390"/>
</dbReference>
<reference evidence="2" key="2">
    <citation type="submission" date="2015-06" db="UniProtKB">
        <authorList>
            <consortium name="EnsemblPlants"/>
        </authorList>
    </citation>
    <scope>IDENTIFICATION</scope>
</reference>
<reference evidence="3" key="1">
    <citation type="submission" date="2013-06" db="EMBL/GenBank/DDBJ databases">
        <authorList>
            <person name="Zhao Q."/>
        </authorList>
    </citation>
    <scope>NUCLEOTIDE SEQUENCE</scope>
    <source>
        <strain evidence="3">cv. W1943</strain>
    </source>
</reference>
<evidence type="ECO:0000313" key="2">
    <source>
        <dbReference type="EnsemblPlants" id="ORUFI03G36390.2"/>
    </source>
</evidence>
<dbReference type="Gramene" id="ORUFI03G36390.2">
    <property type="protein sequence ID" value="ORUFI03G36390.2"/>
    <property type="gene ID" value="ORUFI03G36390"/>
</dbReference>
<name>A0A0E0P1L7_ORYRU</name>
<feature type="compositionally biased region" description="Basic and acidic residues" evidence="1">
    <location>
        <begin position="134"/>
        <end position="149"/>
    </location>
</feature>
<evidence type="ECO:0000313" key="3">
    <source>
        <dbReference type="Proteomes" id="UP000008022"/>
    </source>
</evidence>
<keyword evidence="3" id="KW-1185">Reference proteome</keyword>